<protein>
    <submittedName>
        <fullName evidence="3">Uncharacterized protein</fullName>
    </submittedName>
</protein>
<dbReference type="RefSeq" id="XP_013246436.1">
    <property type="nucleotide sequence ID" value="XM_013390982.1"/>
</dbReference>
<keyword evidence="4" id="KW-1185">Reference proteome</keyword>
<evidence type="ECO:0000313" key="3">
    <source>
        <dbReference type="EMBL" id="KDN53577.1"/>
    </source>
</evidence>
<proteinExistence type="predicted"/>
<name>A0A066WHT2_TILAU</name>
<dbReference type="EMBL" id="JMSN01000001">
    <property type="protein sequence ID" value="KDN53577.1"/>
    <property type="molecule type" value="Genomic_DNA"/>
</dbReference>
<sequence>MRFTVTAATFALLAAYAAAQSGLTINTPSSLIVCVPSLIQWNGGQGPYFLTVNQGGSQSVILETLVNGQNQTSYTWNVNLSAGTSVTLAIRDSTGATNFAQAVTIQAGSSTSCMSSSASSSSSHSSTSSSAPATTSSTTASSSTTISSTTSSTSSTSSTPSATSSAPSVTNAATANVANAVGALAVAAVAVALI</sequence>
<gene>
    <name evidence="3" type="ORF">K437DRAFT_265638</name>
</gene>
<evidence type="ECO:0000256" key="2">
    <source>
        <dbReference type="SAM" id="SignalP"/>
    </source>
</evidence>
<feature type="chain" id="PRO_5001629074" evidence="2">
    <location>
        <begin position="20"/>
        <end position="194"/>
    </location>
</feature>
<feature type="signal peptide" evidence="2">
    <location>
        <begin position="1"/>
        <end position="19"/>
    </location>
</feature>
<keyword evidence="2" id="KW-0732">Signal</keyword>
<dbReference type="OMA" id="FTWPTNI"/>
<dbReference type="AlphaFoldDB" id="A0A066WHT2"/>
<dbReference type="InParanoid" id="A0A066WHT2"/>
<comment type="caution">
    <text evidence="3">The sequence shown here is derived from an EMBL/GenBank/DDBJ whole genome shotgun (WGS) entry which is preliminary data.</text>
</comment>
<organism evidence="3 4">
    <name type="scientific">Tilletiaria anomala (strain ATCC 24038 / CBS 436.72 / UBC 951)</name>
    <dbReference type="NCBI Taxonomy" id="1037660"/>
    <lineage>
        <taxon>Eukaryota</taxon>
        <taxon>Fungi</taxon>
        <taxon>Dikarya</taxon>
        <taxon>Basidiomycota</taxon>
        <taxon>Ustilaginomycotina</taxon>
        <taxon>Exobasidiomycetes</taxon>
        <taxon>Georgefischeriales</taxon>
        <taxon>Tilletiariaceae</taxon>
        <taxon>Tilletiaria</taxon>
    </lineage>
</organism>
<dbReference type="PANTHER" id="PTHR37487:SF2">
    <property type="entry name" value="EXPRESSED PROTEIN"/>
    <property type="match status" value="1"/>
</dbReference>
<evidence type="ECO:0000256" key="1">
    <source>
        <dbReference type="SAM" id="MobiDB-lite"/>
    </source>
</evidence>
<feature type="region of interest" description="Disordered" evidence="1">
    <location>
        <begin position="116"/>
        <end position="167"/>
    </location>
</feature>
<dbReference type="Proteomes" id="UP000027361">
    <property type="component" value="Unassembled WGS sequence"/>
</dbReference>
<dbReference type="OrthoDB" id="3362246at2759"/>
<dbReference type="HOGENOM" id="CLU_063099_1_1_1"/>
<dbReference type="PANTHER" id="PTHR37487">
    <property type="entry name" value="CHROMOSOME 1, WHOLE GENOME SHOTGUN SEQUENCE"/>
    <property type="match status" value="1"/>
</dbReference>
<evidence type="ECO:0000313" key="4">
    <source>
        <dbReference type="Proteomes" id="UP000027361"/>
    </source>
</evidence>
<accession>A0A066WHT2</accession>
<dbReference type="GeneID" id="25265780"/>
<reference evidence="3 4" key="1">
    <citation type="submission" date="2014-05" db="EMBL/GenBank/DDBJ databases">
        <title>Draft genome sequence of a rare smut relative, Tilletiaria anomala UBC 951.</title>
        <authorList>
            <consortium name="DOE Joint Genome Institute"/>
            <person name="Toome M."/>
            <person name="Kuo A."/>
            <person name="Henrissat B."/>
            <person name="Lipzen A."/>
            <person name="Tritt A."/>
            <person name="Yoshinaga Y."/>
            <person name="Zane M."/>
            <person name="Barry K."/>
            <person name="Grigoriev I.V."/>
            <person name="Spatafora J.W."/>
            <person name="Aimea M.C."/>
        </authorList>
    </citation>
    <scope>NUCLEOTIDE SEQUENCE [LARGE SCALE GENOMIC DNA]</scope>
    <source>
        <strain evidence="3 4">UBC 951</strain>
    </source>
</reference>
<dbReference type="STRING" id="1037660.A0A066WHT2"/>